<proteinExistence type="predicted"/>
<evidence type="ECO:0000313" key="2">
    <source>
        <dbReference type="Proteomes" id="UP000593568"/>
    </source>
</evidence>
<feature type="non-terminal residue" evidence="1">
    <location>
        <position position="1"/>
    </location>
</feature>
<reference evidence="1 2" key="1">
    <citation type="journal article" date="2019" name="Genome Biol. Evol.">
        <title>Insights into the evolution of the New World diploid cottons (Gossypium, subgenus Houzingenia) based on genome sequencing.</title>
        <authorList>
            <person name="Grover C.E."/>
            <person name="Arick M.A. 2nd"/>
            <person name="Thrash A."/>
            <person name="Conover J.L."/>
            <person name="Sanders W.S."/>
            <person name="Peterson D.G."/>
            <person name="Frelichowski J.E."/>
            <person name="Scheffler J.A."/>
            <person name="Scheffler B.E."/>
            <person name="Wendel J.F."/>
        </authorList>
    </citation>
    <scope>NUCLEOTIDE SEQUENCE [LARGE SCALE GENOMIC DNA]</scope>
    <source>
        <strain evidence="1">8</strain>
        <tissue evidence="1">Leaf</tissue>
    </source>
</reference>
<organism evidence="1 2">
    <name type="scientific">Gossypium trilobum</name>
    <dbReference type="NCBI Taxonomy" id="34281"/>
    <lineage>
        <taxon>Eukaryota</taxon>
        <taxon>Viridiplantae</taxon>
        <taxon>Streptophyta</taxon>
        <taxon>Embryophyta</taxon>
        <taxon>Tracheophyta</taxon>
        <taxon>Spermatophyta</taxon>
        <taxon>Magnoliopsida</taxon>
        <taxon>eudicotyledons</taxon>
        <taxon>Gunneridae</taxon>
        <taxon>Pentapetalae</taxon>
        <taxon>rosids</taxon>
        <taxon>malvids</taxon>
        <taxon>Malvales</taxon>
        <taxon>Malvaceae</taxon>
        <taxon>Malvoideae</taxon>
        <taxon>Gossypium</taxon>
    </lineage>
</organism>
<keyword evidence="2" id="KW-1185">Reference proteome</keyword>
<comment type="caution">
    <text evidence="1">The sequence shown here is derived from an EMBL/GenBank/DDBJ whole genome shotgun (WGS) entry which is preliminary data.</text>
</comment>
<sequence>MFFSVHLIYFREDSEYNQAFKKAHCSFASQLVYCLWGILDQLKLALDWRFERVLIQTDNLEAINIIKMGIERTPISP</sequence>
<dbReference type="AlphaFoldDB" id="A0A7J9DG13"/>
<dbReference type="Proteomes" id="UP000593568">
    <property type="component" value="Unassembled WGS sequence"/>
</dbReference>
<name>A0A7J9DG13_9ROSI</name>
<evidence type="ECO:0008006" key="3">
    <source>
        <dbReference type="Google" id="ProtNLM"/>
    </source>
</evidence>
<dbReference type="EMBL" id="JABEZW010000002">
    <property type="protein sequence ID" value="MBA0759601.1"/>
    <property type="molecule type" value="Genomic_DNA"/>
</dbReference>
<evidence type="ECO:0000313" key="1">
    <source>
        <dbReference type="EMBL" id="MBA0759601.1"/>
    </source>
</evidence>
<accession>A0A7J9DG13</accession>
<gene>
    <name evidence="1" type="ORF">Gotri_022460</name>
</gene>
<protein>
    <recommendedName>
        <fullName evidence="3">RNase H type-1 domain-containing protein</fullName>
    </recommendedName>
</protein>